<name>L0DL46_SINAD</name>
<dbReference type="OrthoDB" id="9811006at2"/>
<keyword evidence="4" id="KW-1185">Reference proteome</keyword>
<reference evidence="3 4" key="1">
    <citation type="submission" date="2012-02" db="EMBL/GenBank/DDBJ databases">
        <title>Complete sequence of chromosome of Singulisphaera acidiphila DSM 18658.</title>
        <authorList>
            <consortium name="US DOE Joint Genome Institute (JGI-PGF)"/>
            <person name="Lucas S."/>
            <person name="Copeland A."/>
            <person name="Lapidus A."/>
            <person name="Glavina del Rio T."/>
            <person name="Dalin E."/>
            <person name="Tice H."/>
            <person name="Bruce D."/>
            <person name="Goodwin L."/>
            <person name="Pitluck S."/>
            <person name="Peters L."/>
            <person name="Ovchinnikova G."/>
            <person name="Chertkov O."/>
            <person name="Kyrpides N."/>
            <person name="Mavromatis K."/>
            <person name="Ivanova N."/>
            <person name="Brettin T."/>
            <person name="Detter J.C."/>
            <person name="Han C."/>
            <person name="Larimer F."/>
            <person name="Land M."/>
            <person name="Hauser L."/>
            <person name="Markowitz V."/>
            <person name="Cheng J.-F."/>
            <person name="Hugenholtz P."/>
            <person name="Woyke T."/>
            <person name="Wu D."/>
            <person name="Tindall B."/>
            <person name="Pomrenke H."/>
            <person name="Brambilla E."/>
            <person name="Klenk H.-P."/>
            <person name="Eisen J.A."/>
        </authorList>
    </citation>
    <scope>NUCLEOTIDE SEQUENCE [LARGE SCALE GENOMIC DNA]</scope>
    <source>
        <strain evidence="4">ATCC BAA-1392 / DSM 18658 / VKM B-2454 / MOB10</strain>
    </source>
</reference>
<protein>
    <recommendedName>
        <fullName evidence="2">Lipid/polyisoprenoid-binding YceI-like domain-containing protein</fullName>
    </recommendedName>
</protein>
<evidence type="ECO:0000259" key="2">
    <source>
        <dbReference type="SMART" id="SM00867"/>
    </source>
</evidence>
<evidence type="ECO:0000313" key="4">
    <source>
        <dbReference type="Proteomes" id="UP000010798"/>
    </source>
</evidence>
<dbReference type="eggNOG" id="COG2353">
    <property type="taxonomic scope" value="Bacteria"/>
</dbReference>
<dbReference type="InterPro" id="IPR036761">
    <property type="entry name" value="TTHA0802/YceI-like_sf"/>
</dbReference>
<dbReference type="STRING" id="886293.Sinac_5431"/>
<proteinExistence type="predicted"/>
<dbReference type="InterPro" id="IPR007372">
    <property type="entry name" value="Lipid/polyisoprenoid-bd_YceI"/>
</dbReference>
<dbReference type="SMART" id="SM00867">
    <property type="entry name" value="YceI"/>
    <property type="match status" value="1"/>
</dbReference>
<dbReference type="Proteomes" id="UP000010798">
    <property type="component" value="Chromosome"/>
</dbReference>
<feature type="chain" id="PRO_5003940379" description="Lipid/polyisoprenoid-binding YceI-like domain-containing protein" evidence="1">
    <location>
        <begin position="26"/>
        <end position="192"/>
    </location>
</feature>
<dbReference type="EMBL" id="CP003364">
    <property type="protein sequence ID" value="AGA29578.1"/>
    <property type="molecule type" value="Genomic_DNA"/>
</dbReference>
<gene>
    <name evidence="3" type="ordered locus">Sinac_5431</name>
</gene>
<evidence type="ECO:0000256" key="1">
    <source>
        <dbReference type="SAM" id="SignalP"/>
    </source>
</evidence>
<keyword evidence="1" id="KW-0732">Signal</keyword>
<dbReference type="AlphaFoldDB" id="L0DL46"/>
<dbReference type="PANTHER" id="PTHR34406">
    <property type="entry name" value="PROTEIN YCEI"/>
    <property type="match status" value="1"/>
</dbReference>
<dbReference type="PANTHER" id="PTHR34406:SF1">
    <property type="entry name" value="PROTEIN YCEI"/>
    <property type="match status" value="1"/>
</dbReference>
<dbReference type="SUPFAM" id="SSF101874">
    <property type="entry name" value="YceI-like"/>
    <property type="match status" value="1"/>
</dbReference>
<feature type="signal peptide" evidence="1">
    <location>
        <begin position="1"/>
        <end position="25"/>
    </location>
</feature>
<dbReference type="RefSeq" id="WP_015248681.1">
    <property type="nucleotide sequence ID" value="NC_019892.1"/>
</dbReference>
<sequence>MKSTARTFVTLSIALAALFPAAVLAAETYTADPVHSSVVFRVKHMSTSHSWGRFNDLTGSFTLDPADPTASKLAFTVKTASVDTNSKDRDNHLKSPDFFNAVQFPDITFASKSVTKSANGYEVRGTLSFHGVTKPVAFVLVPTGTGKDPKGNAIAGVDANFTLKQSDFGITKFASAIGDEVNVFVSIEGAKK</sequence>
<evidence type="ECO:0000313" key="3">
    <source>
        <dbReference type="EMBL" id="AGA29578.1"/>
    </source>
</evidence>
<dbReference type="KEGG" id="saci:Sinac_5431"/>
<dbReference type="Pfam" id="PF04264">
    <property type="entry name" value="YceI"/>
    <property type="match status" value="1"/>
</dbReference>
<organism evidence="3 4">
    <name type="scientific">Singulisphaera acidiphila (strain ATCC BAA-1392 / DSM 18658 / VKM B-2454 / MOB10)</name>
    <dbReference type="NCBI Taxonomy" id="886293"/>
    <lineage>
        <taxon>Bacteria</taxon>
        <taxon>Pseudomonadati</taxon>
        <taxon>Planctomycetota</taxon>
        <taxon>Planctomycetia</taxon>
        <taxon>Isosphaerales</taxon>
        <taxon>Isosphaeraceae</taxon>
        <taxon>Singulisphaera</taxon>
    </lineage>
</organism>
<accession>L0DL46</accession>
<dbReference type="HOGENOM" id="CLU_071003_1_2_0"/>
<feature type="domain" description="Lipid/polyisoprenoid-binding YceI-like" evidence="2">
    <location>
        <begin position="28"/>
        <end position="190"/>
    </location>
</feature>
<dbReference type="Gene3D" id="2.40.128.110">
    <property type="entry name" value="Lipid/polyisoprenoid-binding, YceI-like"/>
    <property type="match status" value="1"/>
</dbReference>